<dbReference type="PROSITE" id="PS51663">
    <property type="entry name" value="STATHMIN_3"/>
    <property type="match status" value="1"/>
</dbReference>
<name>A0A9Q0S725_9DIPT</name>
<keyword evidence="1" id="KW-0175">Coiled coil</keyword>
<evidence type="ECO:0000256" key="1">
    <source>
        <dbReference type="SAM" id="Coils"/>
    </source>
</evidence>
<dbReference type="InterPro" id="IPR036002">
    <property type="entry name" value="Stathmin_sf"/>
</dbReference>
<feature type="coiled-coil region" evidence="1">
    <location>
        <begin position="167"/>
        <end position="194"/>
    </location>
</feature>
<dbReference type="GO" id="GO:0007019">
    <property type="term" value="P:microtubule depolymerization"/>
    <property type="evidence" value="ECO:0007669"/>
    <property type="project" value="TreeGrafter"/>
</dbReference>
<dbReference type="AlphaFoldDB" id="A0A9Q0S725"/>
<keyword evidence="3" id="KW-1185">Reference proteome</keyword>
<dbReference type="SUPFAM" id="SSF101494">
    <property type="entry name" value="Stathmin"/>
    <property type="match status" value="1"/>
</dbReference>
<dbReference type="GO" id="GO:0031175">
    <property type="term" value="P:neuron projection development"/>
    <property type="evidence" value="ECO:0007669"/>
    <property type="project" value="TreeGrafter"/>
</dbReference>
<dbReference type="GO" id="GO:0005737">
    <property type="term" value="C:cytoplasm"/>
    <property type="evidence" value="ECO:0007669"/>
    <property type="project" value="TreeGrafter"/>
</dbReference>
<dbReference type="PRINTS" id="PR00345">
    <property type="entry name" value="STATHMIN"/>
</dbReference>
<protein>
    <submittedName>
        <fullName evidence="2">Stathmin-2</fullName>
    </submittedName>
</protein>
<dbReference type="GO" id="GO:0031110">
    <property type="term" value="P:regulation of microtubule polymerization or depolymerization"/>
    <property type="evidence" value="ECO:0007669"/>
    <property type="project" value="InterPro"/>
</dbReference>
<dbReference type="Gene3D" id="6.10.280.30">
    <property type="match status" value="2"/>
</dbReference>
<dbReference type="Pfam" id="PF00836">
    <property type="entry name" value="Stathmin"/>
    <property type="match status" value="1"/>
</dbReference>
<reference evidence="2" key="1">
    <citation type="submission" date="2022-07" db="EMBL/GenBank/DDBJ databases">
        <authorList>
            <person name="Trinca V."/>
            <person name="Uliana J.V.C."/>
            <person name="Torres T.T."/>
            <person name="Ward R.J."/>
            <person name="Monesi N."/>
        </authorList>
    </citation>
    <scope>NUCLEOTIDE SEQUENCE</scope>
    <source>
        <strain evidence="2">HSMRA1968</strain>
        <tissue evidence="2">Whole embryos</tissue>
    </source>
</reference>
<dbReference type="OrthoDB" id="5986631at2759"/>
<accession>A0A9Q0S725</accession>
<comment type="caution">
    <text evidence="2">The sequence shown here is derived from an EMBL/GenBank/DDBJ whole genome shotgun (WGS) entry which is preliminary data.</text>
</comment>
<proteinExistence type="predicted"/>
<dbReference type="GO" id="GO:0043005">
    <property type="term" value="C:neuron projection"/>
    <property type="evidence" value="ECO:0007669"/>
    <property type="project" value="TreeGrafter"/>
</dbReference>
<feature type="coiled-coil region" evidence="1">
    <location>
        <begin position="91"/>
        <end position="118"/>
    </location>
</feature>
<evidence type="ECO:0000313" key="2">
    <source>
        <dbReference type="EMBL" id="KAJ6646448.1"/>
    </source>
</evidence>
<organism evidence="2 3">
    <name type="scientific">Pseudolycoriella hygida</name>
    <dbReference type="NCBI Taxonomy" id="35572"/>
    <lineage>
        <taxon>Eukaryota</taxon>
        <taxon>Metazoa</taxon>
        <taxon>Ecdysozoa</taxon>
        <taxon>Arthropoda</taxon>
        <taxon>Hexapoda</taxon>
        <taxon>Insecta</taxon>
        <taxon>Pterygota</taxon>
        <taxon>Neoptera</taxon>
        <taxon>Endopterygota</taxon>
        <taxon>Diptera</taxon>
        <taxon>Nematocera</taxon>
        <taxon>Sciaroidea</taxon>
        <taxon>Sciaridae</taxon>
        <taxon>Pseudolycoriella</taxon>
    </lineage>
</organism>
<dbReference type="PANTHER" id="PTHR10104">
    <property type="entry name" value="STATHMIN"/>
    <property type="match status" value="1"/>
</dbReference>
<gene>
    <name evidence="2" type="primary">STMN2</name>
    <name evidence="2" type="ORF">Bhyg_01659</name>
</gene>
<dbReference type="PANTHER" id="PTHR10104:SF1">
    <property type="entry name" value="STATHMIN, ISOFORM D"/>
    <property type="match status" value="1"/>
</dbReference>
<evidence type="ECO:0000313" key="3">
    <source>
        <dbReference type="Proteomes" id="UP001151699"/>
    </source>
</evidence>
<sequence>MLIGLVRDSVMQCFCHTCRAPVLPAVGGRSAIFKKPTKVRSIQPKSSKKVKFITTEIRCQEKSKGGLSYEVILAEPSGNVVGPVTMRNNTKSNKSLSNDEIAKKLKEAEERRLSLEAKKMADWSAKANKIEEIARKKDELNNDFIIQTKEALDAKMEHHVEKRDALMTDLKKKLKDHSEEIEKKKSLLEQQKEVERLAIDEKHKIAATIRDENMKKMLTNLKEHNINKLAEVKITADIRETEKCMEIKHIFDNKLYAAEQKREEEFRKKLEKLREHERHAEMVRQNKARAAQMDELMNNENSVMSN</sequence>
<dbReference type="GO" id="GO:0015631">
    <property type="term" value="F:tubulin binding"/>
    <property type="evidence" value="ECO:0007669"/>
    <property type="project" value="TreeGrafter"/>
</dbReference>
<dbReference type="Proteomes" id="UP001151699">
    <property type="component" value="Chromosome A"/>
</dbReference>
<dbReference type="EMBL" id="WJQU01000001">
    <property type="protein sequence ID" value="KAJ6646448.1"/>
    <property type="molecule type" value="Genomic_DNA"/>
</dbReference>
<dbReference type="InterPro" id="IPR000956">
    <property type="entry name" value="Stathmin_fam"/>
</dbReference>